<gene>
    <name evidence="6" type="ORF">G210_1339</name>
</gene>
<keyword evidence="3" id="KW-0256">Endoplasmic reticulum</keyword>
<dbReference type="Proteomes" id="UP000011777">
    <property type="component" value="Unassembled WGS sequence"/>
</dbReference>
<dbReference type="HOGENOM" id="CLU_014756_0_0_1"/>
<evidence type="ECO:0000313" key="7">
    <source>
        <dbReference type="Proteomes" id="UP000011777"/>
    </source>
</evidence>
<comment type="caution">
    <text evidence="6">The sequence shown here is derived from an EMBL/GenBank/DDBJ whole genome shotgun (WGS) entry which is preliminary data.</text>
</comment>
<evidence type="ECO:0000256" key="1">
    <source>
        <dbReference type="ARBA" id="ARBA00004240"/>
    </source>
</evidence>
<keyword evidence="2" id="KW-0813">Transport</keyword>
<accession>M3HL89</accession>
<name>M3HL89_CANMX</name>
<evidence type="ECO:0000256" key="3">
    <source>
        <dbReference type="ARBA" id="ARBA00022824"/>
    </source>
</evidence>
<evidence type="ECO:0000313" key="6">
    <source>
        <dbReference type="EMBL" id="EMG48157.1"/>
    </source>
</evidence>
<comment type="subcellular location">
    <subcellularLocation>
        <location evidence="1">Endoplasmic reticulum</location>
    </subcellularLocation>
</comment>
<dbReference type="Pfam" id="PF08314">
    <property type="entry name" value="Sec39"/>
    <property type="match status" value="1"/>
</dbReference>
<keyword evidence="7" id="KW-1185">Reference proteome</keyword>
<dbReference type="InterPro" id="IPR013244">
    <property type="entry name" value="Sec39_domain"/>
</dbReference>
<feature type="domain" description="Sec39" evidence="5">
    <location>
        <begin position="41"/>
        <end position="679"/>
    </location>
</feature>
<protein>
    <recommendedName>
        <fullName evidence="5">Sec39 domain-containing protein</fullName>
    </recommendedName>
</protein>
<organism evidence="6 7">
    <name type="scientific">Candida maltosa (strain Xu316)</name>
    <name type="common">Yeast</name>
    <dbReference type="NCBI Taxonomy" id="1245528"/>
    <lineage>
        <taxon>Eukaryota</taxon>
        <taxon>Fungi</taxon>
        <taxon>Dikarya</taxon>
        <taxon>Ascomycota</taxon>
        <taxon>Saccharomycotina</taxon>
        <taxon>Pichiomycetes</taxon>
        <taxon>Debaryomycetaceae</taxon>
        <taxon>Candida/Lodderomyces clade</taxon>
        <taxon>Candida</taxon>
    </lineage>
</organism>
<evidence type="ECO:0000259" key="5">
    <source>
        <dbReference type="Pfam" id="PF08314"/>
    </source>
</evidence>
<dbReference type="GO" id="GO:0015031">
    <property type="term" value="P:protein transport"/>
    <property type="evidence" value="ECO:0007669"/>
    <property type="project" value="UniProtKB-KW"/>
</dbReference>
<evidence type="ECO:0000256" key="4">
    <source>
        <dbReference type="ARBA" id="ARBA00022927"/>
    </source>
</evidence>
<proteinExistence type="predicted"/>
<evidence type="ECO:0000256" key="2">
    <source>
        <dbReference type="ARBA" id="ARBA00022448"/>
    </source>
</evidence>
<dbReference type="GO" id="GO:0006890">
    <property type="term" value="P:retrograde vesicle-mediated transport, Golgi to endoplasmic reticulum"/>
    <property type="evidence" value="ECO:0007669"/>
    <property type="project" value="InterPro"/>
</dbReference>
<dbReference type="eggNOG" id="ENOG502RS0W">
    <property type="taxonomic scope" value="Eukaryota"/>
</dbReference>
<dbReference type="PANTHER" id="PTHR40787">
    <property type="entry name" value="SECRETED PROTEIN"/>
    <property type="match status" value="1"/>
</dbReference>
<dbReference type="GO" id="GO:0005783">
    <property type="term" value="C:endoplasmic reticulum"/>
    <property type="evidence" value="ECO:0007669"/>
    <property type="project" value="UniProtKB-SubCell"/>
</dbReference>
<sequence length="734" mass="85407">MTELIDAKYFIRSIQLLSSPSGSVDVSQLNDHFKNVPSSSNNYYSSIDNLIKVLLIYSYPLNISPPDLINLVELLINNGSSKEEDDYSIDIPDDSIFPTANDLLVDVNHQYNQLLNQVTASEDRLLLFVQSKTLQLSKYYSNINDIISGKLFDHVTGTTYYKSIILPFKYYYDHYGSIYNPNCFNDYLIAEDKFGFLINPLLTNNVANFASWMDNVIIPFIKYQSNNNEDYFSRLNQWLFYNPDLIAKNTDVTFKYTIWYKSIQSITKSFELSDFKIIVDTFINAVYFYALKESECSSIDVMKIYDSVKSTLLLLNDDDEIRIDYKTIDFDCTSLENFFNPSLNSVHNLKQVVTTCLKLFPINKLTIKKYILLKTNEFDLTKEVLLIINNMNSSNYQQLINLVHFFNQSFLKDDQTNQISSIIIEKLLFHNYFDILDQLKQDLVIDVNDFYKLLEDKFYESIDNATNLNENIGSLNNAKKCLQIFDQITTNPQLASSHHDQIVRFKHLFKSINWLKNFKIVINHKHQLLPSDLLHYFNQDNVLTLITTILEQNPKSYLAFEKLYRILNNLLLFYNYQSETDDYFNKLKTGCIESSLIDNNDFKFAYTQSLQLFESNLANLNELWLTFYQVAKYIPPDDEPTLDMLTKQRELLSMMLFRLELSENTKIVTHQWDVINNKIQNHHTNPPTPINESSATNTTRIANDFVSGKTNSEKLSNLFVSGLGWAIGANQHQQ</sequence>
<dbReference type="AlphaFoldDB" id="M3HL89"/>
<dbReference type="EMBL" id="AOGT01001229">
    <property type="protein sequence ID" value="EMG48157.1"/>
    <property type="molecule type" value="Genomic_DNA"/>
</dbReference>
<dbReference type="OrthoDB" id="342024at2759"/>
<dbReference type="PANTHER" id="PTHR40787:SF3">
    <property type="entry name" value="PROTEIN TRANSPORT PROTEIN SEC39"/>
    <property type="match status" value="1"/>
</dbReference>
<dbReference type="OMA" id="WLTFYQV"/>
<dbReference type="STRING" id="1245528.M3HL89"/>
<reference evidence="6 7" key="1">
    <citation type="submission" date="2013-02" db="EMBL/GenBank/DDBJ databases">
        <title>Genome sequence of Candida maltosa Xu316, a potential industrial strain for xylitol and ethanol production.</title>
        <authorList>
            <person name="Yu J."/>
            <person name="Wang Q."/>
            <person name="Geng X."/>
            <person name="Bao W."/>
            <person name="He P."/>
            <person name="Cai J."/>
        </authorList>
    </citation>
    <scope>NUCLEOTIDE SEQUENCE [LARGE SCALE GENOMIC DNA]</scope>
    <source>
        <strain evidence="7">Xu316</strain>
    </source>
</reference>
<keyword evidence="4" id="KW-0653">Protein transport</keyword>